<gene>
    <name evidence="1" type="ORF">CLV51_10649</name>
</gene>
<name>A0A2P8HD66_CHINA</name>
<proteinExistence type="predicted"/>
<sequence>MGIIAFYEGNNATQNIVQTVEDYPGQDFRPVQNDEIRSAKIYDVRPGCEIRVYDSPDGATNDDFCIVNVKRPIPEYVIGTFERTYEDEFVRVTFIRNNGLDGKISRIRVN</sequence>
<dbReference type="RefSeq" id="WP_106530479.1">
    <property type="nucleotide sequence ID" value="NZ_PYAW01000006.1"/>
</dbReference>
<keyword evidence="2" id="KW-1185">Reference proteome</keyword>
<dbReference type="Proteomes" id="UP000240971">
    <property type="component" value="Unassembled WGS sequence"/>
</dbReference>
<evidence type="ECO:0000313" key="2">
    <source>
        <dbReference type="Proteomes" id="UP000240971"/>
    </source>
</evidence>
<dbReference type="EMBL" id="PYAW01000006">
    <property type="protein sequence ID" value="PSL44184.1"/>
    <property type="molecule type" value="Genomic_DNA"/>
</dbReference>
<dbReference type="OrthoDB" id="6402666at2"/>
<evidence type="ECO:0000313" key="1">
    <source>
        <dbReference type="EMBL" id="PSL44184.1"/>
    </source>
</evidence>
<organism evidence="1 2">
    <name type="scientific">Chitinophaga niastensis</name>
    <dbReference type="NCBI Taxonomy" id="536980"/>
    <lineage>
        <taxon>Bacteria</taxon>
        <taxon>Pseudomonadati</taxon>
        <taxon>Bacteroidota</taxon>
        <taxon>Chitinophagia</taxon>
        <taxon>Chitinophagales</taxon>
        <taxon>Chitinophagaceae</taxon>
        <taxon>Chitinophaga</taxon>
    </lineage>
</organism>
<comment type="caution">
    <text evidence="1">The sequence shown here is derived from an EMBL/GenBank/DDBJ whole genome shotgun (WGS) entry which is preliminary data.</text>
</comment>
<protein>
    <submittedName>
        <fullName evidence="1">Uncharacterized protein</fullName>
    </submittedName>
</protein>
<reference evidence="1 2" key="1">
    <citation type="submission" date="2018-03" db="EMBL/GenBank/DDBJ databases">
        <title>Genomic Encyclopedia of Archaeal and Bacterial Type Strains, Phase II (KMG-II): from individual species to whole genera.</title>
        <authorList>
            <person name="Goeker M."/>
        </authorList>
    </citation>
    <scope>NUCLEOTIDE SEQUENCE [LARGE SCALE GENOMIC DNA]</scope>
    <source>
        <strain evidence="1 2">DSM 24859</strain>
    </source>
</reference>
<dbReference type="AlphaFoldDB" id="A0A2P8HD66"/>
<accession>A0A2P8HD66</accession>